<organism evidence="1 2">
    <name type="scientific">Sporothrix epigloea</name>
    <dbReference type="NCBI Taxonomy" id="1892477"/>
    <lineage>
        <taxon>Eukaryota</taxon>
        <taxon>Fungi</taxon>
        <taxon>Dikarya</taxon>
        <taxon>Ascomycota</taxon>
        <taxon>Pezizomycotina</taxon>
        <taxon>Sordariomycetes</taxon>
        <taxon>Sordariomycetidae</taxon>
        <taxon>Ophiostomatales</taxon>
        <taxon>Ophiostomataceae</taxon>
        <taxon>Sporothrix</taxon>
    </lineage>
</organism>
<dbReference type="EMBL" id="CAWUON010000235">
    <property type="protein sequence ID" value="CAK7275496.1"/>
    <property type="molecule type" value="Genomic_DNA"/>
</dbReference>
<accession>A0ABP0E4H8</accession>
<dbReference type="Proteomes" id="UP001642502">
    <property type="component" value="Unassembled WGS sequence"/>
</dbReference>
<protein>
    <submittedName>
        <fullName evidence="1">Uncharacterized protein</fullName>
    </submittedName>
</protein>
<proteinExistence type="predicted"/>
<gene>
    <name evidence="1" type="ORF">SEPCBS119000_006719</name>
</gene>
<sequence>MAYAPVESRKRKSNEISGVEEAASPGSRQVITVSLPLHVLGQLAGHWRAIVNEKPDLYRFSDFKFYFSAKNLKSMWTLSAEPHSQQTVDERWQQLTSSFEAKWDLHFDQSFLRPDDIFVDIAKESTPAVVRERDGRTVKDENMTFLFRRCCLKPSASQSEVDPVWKELIGLGMNESAQKYGFGWWIPGKFDFIAWCPDEAITAHIMKRATM</sequence>
<name>A0ABP0E4H8_9PEZI</name>
<evidence type="ECO:0000313" key="1">
    <source>
        <dbReference type="EMBL" id="CAK7275496.1"/>
    </source>
</evidence>
<comment type="caution">
    <text evidence="1">The sequence shown here is derived from an EMBL/GenBank/DDBJ whole genome shotgun (WGS) entry which is preliminary data.</text>
</comment>
<keyword evidence="2" id="KW-1185">Reference proteome</keyword>
<reference evidence="1 2" key="1">
    <citation type="submission" date="2024-01" db="EMBL/GenBank/DDBJ databases">
        <authorList>
            <person name="Allen C."/>
            <person name="Tagirdzhanova G."/>
        </authorList>
    </citation>
    <scope>NUCLEOTIDE SEQUENCE [LARGE SCALE GENOMIC DNA]</scope>
    <source>
        <strain evidence="1 2">CBS 119000</strain>
    </source>
</reference>
<evidence type="ECO:0000313" key="2">
    <source>
        <dbReference type="Proteomes" id="UP001642502"/>
    </source>
</evidence>
<feature type="non-terminal residue" evidence="1">
    <location>
        <position position="211"/>
    </location>
</feature>